<reference evidence="6" key="1">
    <citation type="submission" date="2020-12" db="EMBL/GenBank/DDBJ databases">
        <title>Genomic characterization of non-nitrogen-fixing Frankia strains.</title>
        <authorList>
            <person name="Carlos-Shanley C."/>
            <person name="Guerra T."/>
            <person name="Hahn D."/>
        </authorList>
    </citation>
    <scope>NUCLEOTIDE SEQUENCE</scope>
    <source>
        <strain evidence="6">CN6</strain>
    </source>
</reference>
<dbReference type="GO" id="GO:0003700">
    <property type="term" value="F:DNA-binding transcription factor activity"/>
    <property type="evidence" value="ECO:0007669"/>
    <property type="project" value="TreeGrafter"/>
</dbReference>
<evidence type="ECO:0000256" key="4">
    <source>
        <dbReference type="PROSITE-ProRule" id="PRU00335"/>
    </source>
</evidence>
<dbReference type="InterPro" id="IPR009057">
    <property type="entry name" value="Homeodomain-like_sf"/>
</dbReference>
<dbReference type="AlphaFoldDB" id="A0A937RTW9"/>
<dbReference type="InterPro" id="IPR036271">
    <property type="entry name" value="Tet_transcr_reg_TetR-rel_C_sf"/>
</dbReference>
<dbReference type="Pfam" id="PF00440">
    <property type="entry name" value="TetR_N"/>
    <property type="match status" value="1"/>
</dbReference>
<dbReference type="Proteomes" id="UP000604475">
    <property type="component" value="Unassembled WGS sequence"/>
</dbReference>
<gene>
    <name evidence="6" type="ORF">I7412_37335</name>
</gene>
<dbReference type="Gene3D" id="1.10.357.10">
    <property type="entry name" value="Tetracycline Repressor, domain 2"/>
    <property type="match status" value="1"/>
</dbReference>
<dbReference type="SUPFAM" id="SSF46689">
    <property type="entry name" value="Homeodomain-like"/>
    <property type="match status" value="1"/>
</dbReference>
<evidence type="ECO:0000313" key="7">
    <source>
        <dbReference type="Proteomes" id="UP000604475"/>
    </source>
</evidence>
<dbReference type="PANTHER" id="PTHR30055">
    <property type="entry name" value="HTH-TYPE TRANSCRIPTIONAL REGULATOR RUTR"/>
    <property type="match status" value="1"/>
</dbReference>
<organism evidence="6 7">
    <name type="scientific">Frankia nepalensis</name>
    <dbReference type="NCBI Taxonomy" id="1836974"/>
    <lineage>
        <taxon>Bacteria</taxon>
        <taxon>Bacillati</taxon>
        <taxon>Actinomycetota</taxon>
        <taxon>Actinomycetes</taxon>
        <taxon>Frankiales</taxon>
        <taxon>Frankiaceae</taxon>
        <taxon>Frankia</taxon>
    </lineage>
</organism>
<evidence type="ECO:0000256" key="3">
    <source>
        <dbReference type="ARBA" id="ARBA00023163"/>
    </source>
</evidence>
<dbReference type="InterPro" id="IPR050109">
    <property type="entry name" value="HTH-type_TetR-like_transc_reg"/>
</dbReference>
<dbReference type="GO" id="GO:0000976">
    <property type="term" value="F:transcription cis-regulatory region binding"/>
    <property type="evidence" value="ECO:0007669"/>
    <property type="project" value="TreeGrafter"/>
</dbReference>
<dbReference type="PANTHER" id="PTHR30055:SF148">
    <property type="entry name" value="TETR-FAMILY TRANSCRIPTIONAL REGULATOR"/>
    <property type="match status" value="1"/>
</dbReference>
<dbReference type="SUPFAM" id="SSF48498">
    <property type="entry name" value="Tetracyclin repressor-like, C-terminal domain"/>
    <property type="match status" value="1"/>
</dbReference>
<dbReference type="RefSeq" id="WP_203004064.1">
    <property type="nucleotide sequence ID" value="NZ_JADWYU010000190.1"/>
</dbReference>
<dbReference type="InterPro" id="IPR001647">
    <property type="entry name" value="HTH_TetR"/>
</dbReference>
<dbReference type="Gene3D" id="1.10.10.60">
    <property type="entry name" value="Homeodomain-like"/>
    <property type="match status" value="1"/>
</dbReference>
<name>A0A937RTW9_9ACTN</name>
<dbReference type="EMBL" id="JAEACQ010000347">
    <property type="protein sequence ID" value="MBL7632723.1"/>
    <property type="molecule type" value="Genomic_DNA"/>
</dbReference>
<dbReference type="PRINTS" id="PR00455">
    <property type="entry name" value="HTHTETR"/>
</dbReference>
<feature type="DNA-binding region" description="H-T-H motif" evidence="4">
    <location>
        <begin position="32"/>
        <end position="51"/>
    </location>
</feature>
<evidence type="ECO:0000256" key="1">
    <source>
        <dbReference type="ARBA" id="ARBA00023015"/>
    </source>
</evidence>
<protein>
    <submittedName>
        <fullName evidence="6">TetR/AcrR family transcriptional regulator</fullName>
    </submittedName>
</protein>
<keyword evidence="7" id="KW-1185">Reference proteome</keyword>
<dbReference type="PROSITE" id="PS50977">
    <property type="entry name" value="HTH_TETR_2"/>
    <property type="match status" value="1"/>
</dbReference>
<keyword evidence="2 4" id="KW-0238">DNA-binding</keyword>
<dbReference type="Pfam" id="PF16859">
    <property type="entry name" value="TetR_C_11"/>
    <property type="match status" value="1"/>
</dbReference>
<sequence>MTGGRRRSETSRLAILDAARDLLLEGGYEQLTIDAIAGRAGVGKQTIYRWWGSKGAVVADAALEGGLAQPLTPLPDTGDIETDLRRWLRAWTEHLTTAQGTGLILALTAATADDHTVADVLFERFTQPHEQLLRDRLERARGAGQLASDAPVPTIASVLIGSLLYRVLTRQAPPTVDDADLVVRLVLGGAG</sequence>
<accession>A0A937RTW9</accession>
<evidence type="ECO:0000256" key="2">
    <source>
        <dbReference type="ARBA" id="ARBA00023125"/>
    </source>
</evidence>
<keyword evidence="3" id="KW-0804">Transcription</keyword>
<evidence type="ECO:0000313" key="6">
    <source>
        <dbReference type="EMBL" id="MBL7632723.1"/>
    </source>
</evidence>
<dbReference type="InterPro" id="IPR011075">
    <property type="entry name" value="TetR_C"/>
</dbReference>
<evidence type="ECO:0000259" key="5">
    <source>
        <dbReference type="PROSITE" id="PS50977"/>
    </source>
</evidence>
<comment type="caution">
    <text evidence="6">The sequence shown here is derived from an EMBL/GenBank/DDBJ whole genome shotgun (WGS) entry which is preliminary data.</text>
</comment>
<feature type="domain" description="HTH tetR-type" evidence="5">
    <location>
        <begin position="9"/>
        <end position="69"/>
    </location>
</feature>
<keyword evidence="1" id="KW-0805">Transcription regulation</keyword>
<proteinExistence type="predicted"/>